<keyword evidence="2" id="KW-1185">Reference proteome</keyword>
<organism evidence="2 3">
    <name type="scientific">Ziziphus jujuba</name>
    <name type="common">Chinese jujube</name>
    <name type="synonym">Ziziphus sativa</name>
    <dbReference type="NCBI Taxonomy" id="326968"/>
    <lineage>
        <taxon>Eukaryota</taxon>
        <taxon>Viridiplantae</taxon>
        <taxon>Streptophyta</taxon>
        <taxon>Embryophyta</taxon>
        <taxon>Tracheophyta</taxon>
        <taxon>Spermatophyta</taxon>
        <taxon>Magnoliopsida</taxon>
        <taxon>eudicotyledons</taxon>
        <taxon>Gunneridae</taxon>
        <taxon>Pentapetalae</taxon>
        <taxon>rosids</taxon>
        <taxon>fabids</taxon>
        <taxon>Rosales</taxon>
        <taxon>Rhamnaceae</taxon>
        <taxon>Paliureae</taxon>
        <taxon>Ziziphus</taxon>
    </lineage>
</organism>
<dbReference type="KEGG" id="zju:107432482"/>
<dbReference type="PROSITE" id="PS51806">
    <property type="entry name" value="DOG1"/>
    <property type="match status" value="1"/>
</dbReference>
<proteinExistence type="predicted"/>
<accession>A0A6P4B9X9</accession>
<protein>
    <submittedName>
        <fullName evidence="3">Protein DOG1-like 4</fullName>
    </submittedName>
</protein>
<evidence type="ECO:0000313" key="3">
    <source>
        <dbReference type="RefSeq" id="XP_015899114.3"/>
    </source>
</evidence>
<feature type="domain" description="DOG1" evidence="1">
    <location>
        <begin position="36"/>
        <end position="258"/>
    </location>
</feature>
<dbReference type="GO" id="GO:0006351">
    <property type="term" value="P:DNA-templated transcription"/>
    <property type="evidence" value="ECO:0007669"/>
    <property type="project" value="InterPro"/>
</dbReference>
<dbReference type="InterPro" id="IPR025422">
    <property type="entry name" value="TGA_domain"/>
</dbReference>
<dbReference type="InParanoid" id="A0A6P4B9X9"/>
<gene>
    <name evidence="3" type="primary">LOC107432482</name>
</gene>
<reference evidence="3" key="1">
    <citation type="submission" date="2025-08" db="UniProtKB">
        <authorList>
            <consortium name="RefSeq"/>
        </authorList>
    </citation>
    <scope>IDENTIFICATION</scope>
    <source>
        <tissue evidence="3">Seedling</tissue>
    </source>
</reference>
<dbReference type="Pfam" id="PF14144">
    <property type="entry name" value="DOG1"/>
    <property type="match status" value="1"/>
</dbReference>
<dbReference type="PANTHER" id="PTHR46354">
    <property type="entry name" value="DOG1 DOMAIN-CONTAINING PROTEIN"/>
    <property type="match status" value="1"/>
</dbReference>
<evidence type="ECO:0000259" key="1">
    <source>
        <dbReference type="PROSITE" id="PS51806"/>
    </source>
</evidence>
<feature type="non-terminal residue" evidence="3">
    <location>
        <position position="1"/>
    </location>
</feature>
<name>A0A6P4B9X9_ZIZJJ</name>
<dbReference type="PANTHER" id="PTHR46354:SF12">
    <property type="entry name" value="DNA-BINDING PROTEIN-LIKE PROTEIN"/>
    <property type="match status" value="1"/>
</dbReference>
<dbReference type="InterPro" id="IPR051886">
    <property type="entry name" value="Seed_Dev/Stress_Resp_Reg"/>
</dbReference>
<dbReference type="GeneID" id="107432482"/>
<dbReference type="GO" id="GO:0043565">
    <property type="term" value="F:sequence-specific DNA binding"/>
    <property type="evidence" value="ECO:0007669"/>
    <property type="project" value="InterPro"/>
</dbReference>
<evidence type="ECO:0000313" key="2">
    <source>
        <dbReference type="Proteomes" id="UP001652623"/>
    </source>
</evidence>
<dbReference type="Proteomes" id="UP001652623">
    <property type="component" value="Chromosome 11"/>
</dbReference>
<dbReference type="RefSeq" id="XP_015899114.3">
    <property type="nucleotide sequence ID" value="XM_016043628.3"/>
</dbReference>
<sequence length="262" mass="29897">THPQLHIPISQTKASSSTSSFLTLFSSESIKNQNNMTSFTNFYESWFDHLQHLLHQLSSAPRPPTEPQHHLDLLNLVHKVMNHYSEYYTVKSLAADGDPLSVFSAPWATTLERSLHWIAGWRPTTAFHLVYSESSILFESRIVDILRGLRTGDLGDLSPNQFRRVSELQCETVKEENAITDELSEWQDSASELVNGFTDLNEKIRRLADILRKADDLRLRTVRRVVEMLTAQQAVEFLIAAAELQFGIRGWGLNHDRLRGNA</sequence>
<dbReference type="AlphaFoldDB" id="A0A6P4B9X9"/>